<comment type="caution">
    <text evidence="2">The sequence shown here is derived from an EMBL/GenBank/DDBJ whole genome shotgun (WGS) entry which is preliminary data.</text>
</comment>
<gene>
    <name evidence="2" type="ORF">AB4566_02880</name>
</gene>
<evidence type="ECO:0000259" key="1">
    <source>
        <dbReference type="Pfam" id="PF04073"/>
    </source>
</evidence>
<dbReference type="RefSeq" id="WP_273296171.1">
    <property type="nucleotide sequence ID" value="NZ_JBFRUW010000005.1"/>
</dbReference>
<dbReference type="InterPro" id="IPR036754">
    <property type="entry name" value="YbaK/aa-tRNA-synt-asso_dom_sf"/>
</dbReference>
<proteinExistence type="predicted"/>
<dbReference type="Proteomes" id="UP001570417">
    <property type="component" value="Unassembled WGS sequence"/>
</dbReference>
<dbReference type="SUPFAM" id="SSF55826">
    <property type="entry name" value="YbaK/ProRS associated domain"/>
    <property type="match status" value="1"/>
</dbReference>
<keyword evidence="3" id="KW-1185">Reference proteome</keyword>
<dbReference type="Gene3D" id="3.90.960.10">
    <property type="entry name" value="YbaK/aminoacyl-tRNA synthetase-associated domain"/>
    <property type="match status" value="1"/>
</dbReference>
<sequence length="158" mass="17342">MLHETLITQYLDEQQVEYHLLVQSKPTTTIEDTAQERGIDPAQMVKCILLRDMGGQLALACVPGDRSVDPKKVRSALKCRRMTCVSLNEVESITGFKIGTVAPLKLKSSLPILFDPSLLQQKIVTISSGHNMIGVAINCEALIKLCSPAIVPLCRVQD</sequence>
<dbReference type="PANTHER" id="PTHR30411">
    <property type="entry name" value="CYTOPLASMIC PROTEIN"/>
    <property type="match status" value="1"/>
</dbReference>
<protein>
    <submittedName>
        <fullName evidence="2">Aminoacyl-tRNA deacylase</fullName>
    </submittedName>
</protein>
<dbReference type="PANTHER" id="PTHR30411:SF1">
    <property type="entry name" value="CYTOPLASMIC PROTEIN"/>
    <property type="match status" value="1"/>
</dbReference>
<organism evidence="2 3">
    <name type="scientific">Vibrio gallaecicus</name>
    <dbReference type="NCBI Taxonomy" id="552386"/>
    <lineage>
        <taxon>Bacteria</taxon>
        <taxon>Pseudomonadati</taxon>
        <taxon>Pseudomonadota</taxon>
        <taxon>Gammaproteobacteria</taxon>
        <taxon>Vibrionales</taxon>
        <taxon>Vibrionaceae</taxon>
        <taxon>Vibrio</taxon>
    </lineage>
</organism>
<reference evidence="2 3" key="1">
    <citation type="journal article" date="2024" name="ISME J.">
        <title>Tailless and filamentous prophages are predominant in marine Vibrio.</title>
        <authorList>
            <person name="Steensen K."/>
            <person name="Seneca J."/>
            <person name="Bartlau N."/>
            <person name="Yu X.A."/>
            <person name="Hussain F.A."/>
            <person name="Polz M.F."/>
        </authorList>
    </citation>
    <scope>NUCLEOTIDE SEQUENCE [LARGE SCALE GENOMIC DNA]</scope>
    <source>
        <strain evidence="2 3">10N.222.51.A1</strain>
    </source>
</reference>
<name>A0ABV4N797_9VIBR</name>
<dbReference type="Pfam" id="PF04073">
    <property type="entry name" value="tRNA_edit"/>
    <property type="match status" value="1"/>
</dbReference>
<evidence type="ECO:0000313" key="3">
    <source>
        <dbReference type="Proteomes" id="UP001570417"/>
    </source>
</evidence>
<feature type="domain" description="YbaK/aminoacyl-tRNA synthetase-associated" evidence="1">
    <location>
        <begin position="25"/>
        <end position="145"/>
    </location>
</feature>
<dbReference type="InterPro" id="IPR007214">
    <property type="entry name" value="YbaK/aa-tRNA-synth-assoc-dom"/>
</dbReference>
<dbReference type="CDD" id="cd04332">
    <property type="entry name" value="YbaK_like"/>
    <property type="match status" value="1"/>
</dbReference>
<evidence type="ECO:0000313" key="2">
    <source>
        <dbReference type="EMBL" id="MFA0567218.1"/>
    </source>
</evidence>
<accession>A0ABV4N797</accession>
<dbReference type="EMBL" id="JBFRUW010000005">
    <property type="protein sequence ID" value="MFA0567218.1"/>
    <property type="molecule type" value="Genomic_DNA"/>
</dbReference>